<dbReference type="Gene3D" id="1.10.340.30">
    <property type="entry name" value="Hypothetical protein, domain 2"/>
    <property type="match status" value="1"/>
</dbReference>
<comment type="similarity">
    <text evidence="3 14">Belongs to the Nth/MutY family.</text>
</comment>
<keyword evidence="17" id="KW-1185">Reference proteome</keyword>
<evidence type="ECO:0000256" key="11">
    <source>
        <dbReference type="ARBA" id="ARBA00023014"/>
    </source>
</evidence>
<dbReference type="EC" id="3.2.2.31" evidence="4 14"/>
<keyword evidence="6" id="KW-0004">4Fe-4S</keyword>
<evidence type="ECO:0000256" key="2">
    <source>
        <dbReference type="ARBA" id="ARBA00002933"/>
    </source>
</evidence>
<name>A0A6S7B5Y1_9BURK</name>
<dbReference type="SUPFAM" id="SSF55811">
    <property type="entry name" value="Nudix"/>
    <property type="match status" value="1"/>
</dbReference>
<dbReference type="InterPro" id="IPR000445">
    <property type="entry name" value="HhH_motif"/>
</dbReference>
<feature type="domain" description="HhH-GPD" evidence="15">
    <location>
        <begin position="69"/>
        <end position="223"/>
    </location>
</feature>
<dbReference type="EMBL" id="CADIKM010000010">
    <property type="protein sequence ID" value="CAB3788377.1"/>
    <property type="molecule type" value="Genomic_DNA"/>
</dbReference>
<keyword evidence="11" id="KW-0411">Iron-sulfur</keyword>
<comment type="catalytic activity">
    <reaction evidence="1 14">
        <text>Hydrolyzes free adenine bases from 7,8-dihydro-8-oxoguanine:adenine mismatched double-stranded DNA, leaving an apurinic site.</text>
        <dbReference type="EC" id="3.2.2.31"/>
    </reaction>
</comment>
<comment type="function">
    <text evidence="2">Adenine glycosylase active on G-A mispairs. MutY also corrects error-prone DNA synthesis past GO lesions which are due to the oxidatively damaged form of guanine: 7,8-dihydro-8-oxoguanine (8-oxo-dGTP).</text>
</comment>
<comment type="cofactor">
    <cofactor evidence="14">
        <name>[4Fe-4S] cluster</name>
        <dbReference type="ChEBI" id="CHEBI:49883"/>
    </cofactor>
    <text evidence="14">Binds 1 [4Fe-4S] cluster.</text>
</comment>
<dbReference type="CDD" id="cd03431">
    <property type="entry name" value="NUDIX_DNA_Glycosylase_C-MutY"/>
    <property type="match status" value="1"/>
</dbReference>
<evidence type="ECO:0000313" key="17">
    <source>
        <dbReference type="Proteomes" id="UP000494115"/>
    </source>
</evidence>
<dbReference type="GO" id="GO:0000701">
    <property type="term" value="F:purine-specific mismatch base pair DNA N-glycosylase activity"/>
    <property type="evidence" value="ECO:0007669"/>
    <property type="project" value="UniProtKB-EC"/>
</dbReference>
<evidence type="ECO:0000256" key="14">
    <source>
        <dbReference type="RuleBase" id="RU365096"/>
    </source>
</evidence>
<evidence type="ECO:0000256" key="8">
    <source>
        <dbReference type="ARBA" id="ARBA00022763"/>
    </source>
</evidence>
<dbReference type="InterPro" id="IPR004036">
    <property type="entry name" value="Endonuclease-III-like_CS2"/>
</dbReference>
<keyword evidence="12" id="KW-0234">DNA repair</keyword>
<dbReference type="InterPro" id="IPR005760">
    <property type="entry name" value="A/G_AdeGlyc_MutY"/>
</dbReference>
<evidence type="ECO:0000256" key="10">
    <source>
        <dbReference type="ARBA" id="ARBA00023004"/>
    </source>
</evidence>
<evidence type="ECO:0000256" key="6">
    <source>
        <dbReference type="ARBA" id="ARBA00022485"/>
    </source>
</evidence>
<gene>
    <name evidence="16" type="primary">mutY</name>
    <name evidence="16" type="ORF">LMG28138_02596</name>
</gene>
<keyword evidence="9 16" id="KW-0378">Hydrolase</keyword>
<dbReference type="NCBIfam" id="TIGR01084">
    <property type="entry name" value="mutY"/>
    <property type="match status" value="1"/>
</dbReference>
<dbReference type="GO" id="GO:0046872">
    <property type="term" value="F:metal ion binding"/>
    <property type="evidence" value="ECO:0007669"/>
    <property type="project" value="UniProtKB-UniRule"/>
</dbReference>
<dbReference type="Gene3D" id="1.10.1670.10">
    <property type="entry name" value="Helix-hairpin-Helix base-excision DNA repair enzymes (C-terminal)"/>
    <property type="match status" value="1"/>
</dbReference>
<dbReference type="GO" id="GO:0006298">
    <property type="term" value="P:mismatch repair"/>
    <property type="evidence" value="ECO:0007669"/>
    <property type="project" value="TreeGrafter"/>
</dbReference>
<proteinExistence type="inferred from homology"/>
<dbReference type="GO" id="GO:0006284">
    <property type="term" value="P:base-excision repair"/>
    <property type="evidence" value="ECO:0007669"/>
    <property type="project" value="UniProtKB-UniRule"/>
</dbReference>
<dbReference type="PANTHER" id="PTHR42944:SF1">
    <property type="entry name" value="ADENINE DNA GLYCOSYLASE"/>
    <property type="match status" value="1"/>
</dbReference>
<dbReference type="InterPro" id="IPR011257">
    <property type="entry name" value="DNA_glycosylase"/>
</dbReference>
<evidence type="ECO:0000256" key="12">
    <source>
        <dbReference type="ARBA" id="ARBA00023204"/>
    </source>
</evidence>
<dbReference type="InterPro" id="IPR029119">
    <property type="entry name" value="MutY_C"/>
</dbReference>
<evidence type="ECO:0000256" key="5">
    <source>
        <dbReference type="ARBA" id="ARBA00022023"/>
    </source>
</evidence>
<evidence type="ECO:0000256" key="13">
    <source>
        <dbReference type="ARBA" id="ARBA00023295"/>
    </source>
</evidence>
<dbReference type="Pfam" id="PF00730">
    <property type="entry name" value="HhH-GPD"/>
    <property type="match status" value="1"/>
</dbReference>
<evidence type="ECO:0000256" key="4">
    <source>
        <dbReference type="ARBA" id="ARBA00012045"/>
    </source>
</evidence>
<evidence type="ECO:0000259" key="15">
    <source>
        <dbReference type="SMART" id="SM00478"/>
    </source>
</evidence>
<keyword evidence="8 14" id="KW-0227">DNA damage</keyword>
<organism evidence="16 17">
    <name type="scientific">Pararobbsia alpina</name>
    <dbReference type="NCBI Taxonomy" id="621374"/>
    <lineage>
        <taxon>Bacteria</taxon>
        <taxon>Pseudomonadati</taxon>
        <taxon>Pseudomonadota</taxon>
        <taxon>Betaproteobacteria</taxon>
        <taxon>Burkholderiales</taxon>
        <taxon>Burkholderiaceae</taxon>
        <taxon>Pararobbsia</taxon>
    </lineage>
</organism>
<dbReference type="InterPro" id="IPR044298">
    <property type="entry name" value="MIG/MutY"/>
</dbReference>
<dbReference type="GO" id="GO:0051539">
    <property type="term" value="F:4 iron, 4 sulfur cluster binding"/>
    <property type="evidence" value="ECO:0007669"/>
    <property type="project" value="UniProtKB-UniRule"/>
</dbReference>
<dbReference type="FunFam" id="1.10.340.30:FF:000002">
    <property type="entry name" value="Adenine DNA glycosylase"/>
    <property type="match status" value="1"/>
</dbReference>
<dbReference type="GO" id="GO:0034039">
    <property type="term" value="F:8-oxo-7,8-dihydroguanine DNA N-glycosylase activity"/>
    <property type="evidence" value="ECO:0007669"/>
    <property type="project" value="TreeGrafter"/>
</dbReference>
<dbReference type="Gene3D" id="3.90.79.10">
    <property type="entry name" value="Nucleoside Triphosphate Pyrophosphohydrolase"/>
    <property type="match status" value="1"/>
</dbReference>
<dbReference type="PROSITE" id="PS01155">
    <property type="entry name" value="ENDONUCLEASE_III_2"/>
    <property type="match status" value="1"/>
</dbReference>
<protein>
    <recommendedName>
        <fullName evidence="5 14">Adenine DNA glycosylase</fullName>
        <ecNumber evidence="4 14">3.2.2.31</ecNumber>
    </recommendedName>
</protein>
<evidence type="ECO:0000256" key="3">
    <source>
        <dbReference type="ARBA" id="ARBA00008343"/>
    </source>
</evidence>
<dbReference type="AlphaFoldDB" id="A0A6S7B5Y1"/>
<keyword evidence="7" id="KW-0479">Metal-binding</keyword>
<evidence type="ECO:0000256" key="9">
    <source>
        <dbReference type="ARBA" id="ARBA00022801"/>
    </source>
</evidence>
<dbReference type="InterPro" id="IPR015797">
    <property type="entry name" value="NUDIX_hydrolase-like_dom_sf"/>
</dbReference>
<keyword evidence="13 14" id="KW-0326">Glycosidase</keyword>
<dbReference type="InterPro" id="IPR023170">
    <property type="entry name" value="HhH_base_excis_C"/>
</dbReference>
<dbReference type="Proteomes" id="UP000494115">
    <property type="component" value="Unassembled WGS sequence"/>
</dbReference>
<dbReference type="SMART" id="SM00478">
    <property type="entry name" value="ENDO3c"/>
    <property type="match status" value="1"/>
</dbReference>
<keyword evidence="10 14" id="KW-0408">Iron</keyword>
<dbReference type="Pfam" id="PF00633">
    <property type="entry name" value="HHH"/>
    <property type="match status" value="1"/>
</dbReference>
<dbReference type="InterPro" id="IPR003265">
    <property type="entry name" value="HhH-GPD_domain"/>
</dbReference>
<evidence type="ECO:0000256" key="7">
    <source>
        <dbReference type="ARBA" id="ARBA00022723"/>
    </source>
</evidence>
<reference evidence="16 17" key="1">
    <citation type="submission" date="2020-04" db="EMBL/GenBank/DDBJ databases">
        <authorList>
            <person name="De Canck E."/>
        </authorList>
    </citation>
    <scope>NUCLEOTIDE SEQUENCE [LARGE SCALE GENOMIC DNA]</scope>
    <source>
        <strain evidence="16 17">LMG 28138</strain>
    </source>
</reference>
<accession>A0A6S7B5Y1</accession>
<dbReference type="CDD" id="cd00056">
    <property type="entry name" value="ENDO3c"/>
    <property type="match status" value="1"/>
</dbReference>
<evidence type="ECO:0000256" key="1">
    <source>
        <dbReference type="ARBA" id="ARBA00000843"/>
    </source>
</evidence>
<dbReference type="PANTHER" id="PTHR42944">
    <property type="entry name" value="ADENINE DNA GLYCOSYLASE"/>
    <property type="match status" value="1"/>
</dbReference>
<evidence type="ECO:0000313" key="16">
    <source>
        <dbReference type="EMBL" id="CAB3788377.1"/>
    </source>
</evidence>
<dbReference type="SUPFAM" id="SSF48150">
    <property type="entry name" value="DNA-glycosylase"/>
    <property type="match status" value="1"/>
</dbReference>
<sequence>MKPLSATRRKTATEQAVSLAQTLGPASTRESMVAGFAPTLIAWQREHGRHDLPWQNTRDAYRVWLSEIMLQQTQVSTVIPYYARFLERFPTVAALAAAPIDDVMSLWAGLGYYSRARNLHRCAQAVVEQHGGEFPISAERLAELPGIGRSTAAAIAAFSFGVRETILDGNVKRVLARVFGIEGFPGEKKIENAMWLLAESLLPPVGDVGMDAYTQGLMDLGATLCTRGRPDCARCPFAAHCVANATGRQRELPAARPRKAVPVRHTLMLVMRRGAQVWLQRRPPSGIWGGLWSLPEGEDTATLARIADRIGINDSAVELQPLTPISHTFTHFRLEIEPLLLDLPVAAKTLQLAEAEAGWVALADLDSVGLPAPVKKLLQGLTGTLL</sequence>
<dbReference type="Pfam" id="PF14815">
    <property type="entry name" value="NUDIX_4"/>
    <property type="match status" value="1"/>
</dbReference>
<dbReference type="GO" id="GO:0035485">
    <property type="term" value="F:adenine/guanine mispair binding"/>
    <property type="evidence" value="ECO:0007669"/>
    <property type="project" value="TreeGrafter"/>
</dbReference>
<dbReference type="GO" id="GO:0032357">
    <property type="term" value="F:oxidized purine DNA binding"/>
    <property type="evidence" value="ECO:0007669"/>
    <property type="project" value="TreeGrafter"/>
</dbReference>